<dbReference type="KEGG" id="trz:GWP43_08925"/>
<organism evidence="8 9">
    <name type="scientific">Treponema vincentii</name>
    <dbReference type="NCBI Taxonomy" id="69710"/>
    <lineage>
        <taxon>Bacteria</taxon>
        <taxon>Pseudomonadati</taxon>
        <taxon>Spirochaetota</taxon>
        <taxon>Spirochaetia</taxon>
        <taxon>Spirochaetales</taxon>
        <taxon>Treponemataceae</taxon>
        <taxon>Treponema</taxon>
    </lineage>
</organism>
<comment type="subcellular location">
    <subcellularLocation>
        <location evidence="7">Cell membrane</location>
        <topology evidence="7">Multi-pass membrane protein</topology>
    </subcellularLocation>
</comment>
<evidence type="ECO:0000256" key="3">
    <source>
        <dbReference type="ARBA" id="ARBA00022679"/>
    </source>
</evidence>
<feature type="transmembrane region" description="Helical" evidence="7">
    <location>
        <begin position="248"/>
        <end position="266"/>
    </location>
</feature>
<dbReference type="Pfam" id="PF01790">
    <property type="entry name" value="LGT"/>
    <property type="match status" value="1"/>
</dbReference>
<evidence type="ECO:0000313" key="8">
    <source>
        <dbReference type="EMBL" id="QHX43541.1"/>
    </source>
</evidence>
<comment type="catalytic activity">
    <reaction evidence="7">
        <text>L-cysteinyl-[prolipoprotein] + a 1,2-diacyl-sn-glycero-3-phospho-(1'-sn-glycerol) = an S-1,2-diacyl-sn-glyceryl-L-cysteinyl-[prolipoprotein] + sn-glycerol 1-phosphate + H(+)</text>
        <dbReference type="Rhea" id="RHEA:56712"/>
        <dbReference type="Rhea" id="RHEA-COMP:14679"/>
        <dbReference type="Rhea" id="RHEA-COMP:14680"/>
        <dbReference type="ChEBI" id="CHEBI:15378"/>
        <dbReference type="ChEBI" id="CHEBI:29950"/>
        <dbReference type="ChEBI" id="CHEBI:57685"/>
        <dbReference type="ChEBI" id="CHEBI:64716"/>
        <dbReference type="ChEBI" id="CHEBI:140658"/>
        <dbReference type="EC" id="2.5.1.145"/>
    </reaction>
</comment>
<feature type="transmembrane region" description="Helical" evidence="7">
    <location>
        <begin position="64"/>
        <end position="87"/>
    </location>
</feature>
<name>A0A6P1Y1E7_9SPIR</name>
<dbReference type="HAMAP" id="MF_01147">
    <property type="entry name" value="Lgt"/>
    <property type="match status" value="1"/>
</dbReference>
<proteinExistence type="inferred from homology"/>
<dbReference type="GO" id="GO:0008961">
    <property type="term" value="F:phosphatidylglycerol-prolipoprotein diacylglyceryl transferase activity"/>
    <property type="evidence" value="ECO:0007669"/>
    <property type="project" value="UniProtKB-UniRule"/>
</dbReference>
<dbReference type="GO" id="GO:0005886">
    <property type="term" value="C:plasma membrane"/>
    <property type="evidence" value="ECO:0007669"/>
    <property type="project" value="UniProtKB-SubCell"/>
</dbReference>
<dbReference type="PANTHER" id="PTHR30589">
    <property type="entry name" value="PROLIPOPROTEIN DIACYLGLYCERYL TRANSFERASE"/>
    <property type="match status" value="1"/>
</dbReference>
<dbReference type="Proteomes" id="UP000464374">
    <property type="component" value="Chromosome"/>
</dbReference>
<feature type="transmembrane region" description="Helical" evidence="7">
    <location>
        <begin position="116"/>
        <end position="133"/>
    </location>
</feature>
<dbReference type="PROSITE" id="PS01311">
    <property type="entry name" value="LGT"/>
    <property type="match status" value="1"/>
</dbReference>
<comment type="function">
    <text evidence="7">Catalyzes the transfer of the diacylglyceryl group from phosphatidylglycerol to the sulfhydryl group of the N-terminal cysteine of a prolipoprotein, the first step in the formation of mature lipoproteins.</text>
</comment>
<keyword evidence="8" id="KW-0449">Lipoprotein</keyword>
<dbReference type="InterPro" id="IPR001640">
    <property type="entry name" value="Lgt"/>
</dbReference>
<evidence type="ECO:0000256" key="5">
    <source>
        <dbReference type="ARBA" id="ARBA00022989"/>
    </source>
</evidence>
<keyword evidence="4 7" id="KW-0812">Transmembrane</keyword>
<dbReference type="AlphaFoldDB" id="A0A6P1Y1E7"/>
<dbReference type="EC" id="2.5.1.145" evidence="7"/>
<accession>A0A6P1Y1E7</accession>
<dbReference type="UniPathway" id="UPA00664"/>
<dbReference type="RefSeq" id="WP_162663858.1">
    <property type="nucleotide sequence ID" value="NZ_CP048020.1"/>
</dbReference>
<evidence type="ECO:0000256" key="6">
    <source>
        <dbReference type="ARBA" id="ARBA00023136"/>
    </source>
</evidence>
<evidence type="ECO:0000256" key="1">
    <source>
        <dbReference type="ARBA" id="ARBA00007150"/>
    </source>
</evidence>
<dbReference type="PANTHER" id="PTHR30589:SF0">
    <property type="entry name" value="PHOSPHATIDYLGLYCEROL--PROLIPOPROTEIN DIACYLGLYCERYL TRANSFERASE"/>
    <property type="match status" value="1"/>
</dbReference>
<comment type="similarity">
    <text evidence="1 7">Belongs to the Lgt family.</text>
</comment>
<keyword evidence="6 7" id="KW-0472">Membrane</keyword>
<evidence type="ECO:0000256" key="4">
    <source>
        <dbReference type="ARBA" id="ARBA00022692"/>
    </source>
</evidence>
<sequence length="329" mass="38048">MICAIQYPSWIQPEIIPGFPFLRWYGFMYLVAFTIAFVLFKVQVNKGELQRYAKSEKPITNEDIIDFFTWSLFGLMLGARIFATLVYEPEWLYWQKPWLIFWPFSKTREWTGLQGMSYHGGFIGCFLGAFLWTKRHKQDFFAWADTAAAGIPLGYTFGRLGNFFNGELYGRITTSPIGMLFPSVPLHDCFPVKEAWVREFAAKAGVAIQEGAQYVNLPRHPSQLYEALFEGVLLWIAVWLVRNKKPFNGFLFCFYTIGYGVVRFFIEYFRQPDYELGFRIAAAADEANIYLFSSFKNISTGQVFCFMMIAGGFIGIALLARYNRKKNRG</sequence>
<keyword evidence="2 7" id="KW-1003">Cell membrane</keyword>
<keyword evidence="5 7" id="KW-1133">Transmembrane helix</keyword>
<comment type="pathway">
    <text evidence="7">Protein modification; lipoprotein biosynthesis (diacylglyceryl transfer).</text>
</comment>
<gene>
    <name evidence="7" type="primary">lgt</name>
    <name evidence="8" type="ORF">GWP43_08925</name>
</gene>
<feature type="binding site" evidence="7">
    <location>
        <position position="159"/>
    </location>
    <ligand>
        <name>a 1,2-diacyl-sn-glycero-3-phospho-(1'-sn-glycerol)</name>
        <dbReference type="ChEBI" id="CHEBI:64716"/>
    </ligand>
</feature>
<evidence type="ECO:0000313" key="9">
    <source>
        <dbReference type="Proteomes" id="UP000464374"/>
    </source>
</evidence>
<keyword evidence="3 7" id="KW-0808">Transferase</keyword>
<feature type="transmembrane region" description="Helical" evidence="7">
    <location>
        <begin position="24"/>
        <end position="44"/>
    </location>
</feature>
<dbReference type="GO" id="GO:0042158">
    <property type="term" value="P:lipoprotein biosynthetic process"/>
    <property type="evidence" value="ECO:0007669"/>
    <property type="project" value="UniProtKB-UniRule"/>
</dbReference>
<dbReference type="NCBIfam" id="TIGR00544">
    <property type="entry name" value="lgt"/>
    <property type="match status" value="1"/>
</dbReference>
<reference evidence="8 9" key="1">
    <citation type="submission" date="2020-01" db="EMBL/GenBank/DDBJ databases">
        <title>Complete genome sequence of a human oral phylogroup 1 Treponema sp. strain ATCC 700766, originally isolated from periodontitis dental plaque.</title>
        <authorList>
            <person name="Chan Y."/>
            <person name="Huo Y.-B."/>
            <person name="Yu X.-L."/>
            <person name="Zeng H."/>
            <person name="Leung W.-K."/>
            <person name="Watt R.M."/>
        </authorList>
    </citation>
    <scope>NUCLEOTIDE SEQUENCE [LARGE SCALE GENOMIC DNA]</scope>
    <source>
        <strain evidence="8 9">OMZ 804</strain>
    </source>
</reference>
<protein>
    <recommendedName>
        <fullName evidence="7">Phosphatidylglycerol--prolipoprotein diacylglyceryl transferase</fullName>
        <ecNumber evidence="7">2.5.1.145</ecNumber>
    </recommendedName>
</protein>
<evidence type="ECO:0000256" key="7">
    <source>
        <dbReference type="HAMAP-Rule" id="MF_01147"/>
    </source>
</evidence>
<feature type="transmembrane region" description="Helical" evidence="7">
    <location>
        <begin position="301"/>
        <end position="320"/>
    </location>
</feature>
<dbReference type="EMBL" id="CP048020">
    <property type="protein sequence ID" value="QHX43541.1"/>
    <property type="molecule type" value="Genomic_DNA"/>
</dbReference>
<evidence type="ECO:0000256" key="2">
    <source>
        <dbReference type="ARBA" id="ARBA00022475"/>
    </source>
</evidence>